<gene>
    <name evidence="3" type="ORF">AWC17_01360</name>
</gene>
<accession>A0A0F5NI70</accession>
<dbReference type="SMART" id="SM00822">
    <property type="entry name" value="PKS_KR"/>
    <property type="match status" value="1"/>
</dbReference>
<feature type="domain" description="Ketoreductase" evidence="2">
    <location>
        <begin position="4"/>
        <end position="188"/>
    </location>
</feature>
<dbReference type="RefSeq" id="WP_046182007.1">
    <property type="nucleotide sequence ID" value="NZ_JACKSS010000129.1"/>
</dbReference>
<dbReference type="PANTHER" id="PTHR43157">
    <property type="entry name" value="PHOSPHATIDYLINOSITOL-GLYCAN BIOSYNTHESIS CLASS F PROTEIN-RELATED"/>
    <property type="match status" value="1"/>
</dbReference>
<dbReference type="InterPro" id="IPR057326">
    <property type="entry name" value="KR_dom"/>
</dbReference>
<dbReference type="SUPFAM" id="SSF51735">
    <property type="entry name" value="NAD(P)-binding Rossmann-fold domains"/>
    <property type="match status" value="1"/>
</dbReference>
<keyword evidence="1" id="KW-0560">Oxidoreductase</keyword>
<dbReference type="PANTHER" id="PTHR43157:SF31">
    <property type="entry name" value="PHOSPHATIDYLINOSITOL-GLYCAN BIOSYNTHESIS CLASS F PROTEIN"/>
    <property type="match status" value="1"/>
</dbReference>
<proteinExistence type="predicted"/>
<dbReference type="GO" id="GO:0016491">
    <property type="term" value="F:oxidoreductase activity"/>
    <property type="evidence" value="ECO:0007669"/>
    <property type="project" value="UniProtKB-KW"/>
</dbReference>
<name>A0A0F5NI70_9MYCO</name>
<comment type="caution">
    <text evidence="3">The sequence shown here is derived from an EMBL/GenBank/DDBJ whole genome shotgun (WGS) entry which is preliminary data.</text>
</comment>
<organism evidence="3 4">
    <name type="scientific">Mycobacterium nebraskense</name>
    <dbReference type="NCBI Taxonomy" id="244292"/>
    <lineage>
        <taxon>Bacteria</taxon>
        <taxon>Bacillati</taxon>
        <taxon>Actinomycetota</taxon>
        <taxon>Actinomycetes</taxon>
        <taxon>Mycobacteriales</taxon>
        <taxon>Mycobacteriaceae</taxon>
        <taxon>Mycobacterium</taxon>
    </lineage>
</organism>
<dbReference type="STRING" id="244292.ABW17_22660"/>
<dbReference type="Pfam" id="PF00106">
    <property type="entry name" value="adh_short"/>
    <property type="match status" value="1"/>
</dbReference>
<dbReference type="EMBL" id="LQPH01000101">
    <property type="protein sequence ID" value="ORW25843.1"/>
    <property type="molecule type" value="Genomic_DNA"/>
</dbReference>
<evidence type="ECO:0000313" key="4">
    <source>
        <dbReference type="Proteomes" id="UP000193781"/>
    </source>
</evidence>
<dbReference type="Proteomes" id="UP000193781">
    <property type="component" value="Unassembled WGS sequence"/>
</dbReference>
<sequence length="275" mass="30155">MAGRTVIITGASDGLGAVAADRLSRSGENVVVVGRSEAKTTAVAARLGVEYFVADFTDLAQVRRLAEQLLRSYPRIDVLANNAGRAMRRRALTVDGHETTFQVDYLAAFLLTTLLLDRLLESGATVLNTSSVVNTYFGRVDVDDLDLARGYRPLRAYGAAKLENILFIKELHRRYHAAGISAAAFHPGSVATNFGKESRTWWIRTAFRGPIKYLALTGPERGSDELVWLASSTPGIDWKSGEYYANHRIARANPRASDPGLARELWERSLAMVAT</sequence>
<protein>
    <submittedName>
        <fullName evidence="3">Short-chain dehydrogenase</fullName>
    </submittedName>
</protein>
<dbReference type="InterPro" id="IPR002347">
    <property type="entry name" value="SDR_fam"/>
</dbReference>
<evidence type="ECO:0000313" key="3">
    <source>
        <dbReference type="EMBL" id="ORW25843.1"/>
    </source>
</evidence>
<dbReference type="Gene3D" id="3.40.50.720">
    <property type="entry name" value="NAD(P)-binding Rossmann-like Domain"/>
    <property type="match status" value="1"/>
</dbReference>
<dbReference type="PRINTS" id="PR00081">
    <property type="entry name" value="GDHRDH"/>
</dbReference>
<reference evidence="3 4" key="1">
    <citation type="submission" date="2016-01" db="EMBL/GenBank/DDBJ databases">
        <title>The new phylogeny of the genus Mycobacterium.</title>
        <authorList>
            <person name="Tarcisio F."/>
            <person name="Conor M."/>
            <person name="Antonella G."/>
            <person name="Elisabetta G."/>
            <person name="Giulia F.S."/>
            <person name="Sara T."/>
            <person name="Anna F."/>
            <person name="Clotilde B."/>
            <person name="Roberto B."/>
            <person name="Veronica D.S."/>
            <person name="Fabio R."/>
            <person name="Monica P."/>
            <person name="Olivier J."/>
            <person name="Enrico T."/>
            <person name="Nicola S."/>
        </authorList>
    </citation>
    <scope>NUCLEOTIDE SEQUENCE [LARGE SCALE GENOMIC DNA]</scope>
    <source>
        <strain evidence="3 4">DSM 44803</strain>
    </source>
</reference>
<keyword evidence="4" id="KW-1185">Reference proteome</keyword>
<evidence type="ECO:0000256" key="1">
    <source>
        <dbReference type="ARBA" id="ARBA00023002"/>
    </source>
</evidence>
<evidence type="ECO:0000259" key="2">
    <source>
        <dbReference type="SMART" id="SM00822"/>
    </source>
</evidence>
<dbReference type="AlphaFoldDB" id="A0A0F5NI70"/>
<dbReference type="OrthoDB" id="3237043at2"/>
<dbReference type="InterPro" id="IPR036291">
    <property type="entry name" value="NAD(P)-bd_dom_sf"/>
</dbReference>